<name>K1SYQ0_9ZZZZ</name>
<dbReference type="AlphaFoldDB" id="K1SYQ0"/>
<proteinExistence type="predicted"/>
<comment type="caution">
    <text evidence="1">The sequence shown here is derived from an EMBL/GenBank/DDBJ whole genome shotgun (WGS) entry which is preliminary data.</text>
</comment>
<gene>
    <name evidence="1" type="ORF">OBE_08959</name>
</gene>
<accession>K1SYQ0</accession>
<evidence type="ECO:0000313" key="1">
    <source>
        <dbReference type="EMBL" id="EKC60474.1"/>
    </source>
</evidence>
<dbReference type="EMBL" id="AJWZ01006195">
    <property type="protein sequence ID" value="EKC60474.1"/>
    <property type="molecule type" value="Genomic_DNA"/>
</dbReference>
<sequence>KGVQVSPLGKKYLEEISKYKDKALR</sequence>
<organism evidence="1">
    <name type="scientific">human gut metagenome</name>
    <dbReference type="NCBI Taxonomy" id="408170"/>
    <lineage>
        <taxon>unclassified sequences</taxon>
        <taxon>metagenomes</taxon>
        <taxon>organismal metagenomes</taxon>
    </lineage>
</organism>
<reference evidence="1" key="1">
    <citation type="journal article" date="2013" name="Environ. Microbiol.">
        <title>Microbiota from the distal guts of lean and obese adolescents exhibit partial functional redundancy besides clear differences in community structure.</title>
        <authorList>
            <person name="Ferrer M."/>
            <person name="Ruiz A."/>
            <person name="Lanza F."/>
            <person name="Haange S.B."/>
            <person name="Oberbach A."/>
            <person name="Till H."/>
            <person name="Bargiela R."/>
            <person name="Campoy C."/>
            <person name="Segura M.T."/>
            <person name="Richter M."/>
            <person name="von Bergen M."/>
            <person name="Seifert J."/>
            <person name="Suarez A."/>
        </authorList>
    </citation>
    <scope>NUCLEOTIDE SEQUENCE</scope>
</reference>
<feature type="non-terminal residue" evidence="1">
    <location>
        <position position="1"/>
    </location>
</feature>
<protein>
    <submittedName>
        <fullName evidence="1">Uncharacterized protein</fullName>
    </submittedName>
</protein>